<reference evidence="2" key="1">
    <citation type="submission" date="2022-09" db="EMBL/GenBank/DDBJ databases">
        <title>Culturomic study of gut microbiota in children with autism spectrum disorder.</title>
        <authorList>
            <person name="Efimov B.A."/>
            <person name="Chaplin A.V."/>
            <person name="Sokolova S.R."/>
            <person name="Pikina A.P."/>
            <person name="Korzhanova M."/>
            <person name="Belova V."/>
            <person name="Korostin D."/>
        </authorList>
    </citation>
    <scope>NUCLEOTIDE SEQUENCE</scope>
    <source>
        <strain evidence="2">ASD5510</strain>
    </source>
</reference>
<sequence length="659" mass="75575">MENKLINEKSPYLHQHANNPVNWYPWGEEAFQKAEQEDKPIFLSIGYSTCHWCHVMAHESFEDQEVAQLLNGGFVSIKVDREERPDVDAVYMAVCQALTGSGGWPLTIIMTPKKEPFFAGTYFPKRGKRGQAGLIELLTFIQETWQENKSKLILEGHKITNFIKEHAQETAAGGADDEDLMEKARDYYKQTFDARWGGFGPMPKFPSPHNLLFLMETGGSEELGMAQKTLIQMYRGGLFDHIGGGFSRYSTDERWLAPHFEKMLYDNALLILAYAKGYEKTENQLYKEIVQRTVQYIERELTDEEGGFYCGQDADSEGEEGKYYLFTPGEIIQVLGEEDGGAFCRQFDITAAGNFEGKSIPNRIKDAQYEQMPSKDQVEKLLEYRKKRTWLHKDDKVLTGWNGLMIAALCRASRLMNESQYLELAEAGARFIWNNLQQDGYLKARWRQGEAAHAGTLDDYAFLAWGLLECYRSTLEADYLERAIQIGKRMTEQFFDWENGGCYLYGKDSEQLIIRPKEAYDGAMPSGNSVAALVMDQLAFYTGEDSWRQAREKQWDFMRAKAAGHPAALSFFLWQMEEEQSSSQLICTSQAALPPQSFQNYNVKILQVTEENREKMLIIAPFLSQYPIPEKEASYYLCRGQRCESPVSSLKELEEKYNL</sequence>
<dbReference type="CDD" id="cd02955">
    <property type="entry name" value="SSP411"/>
    <property type="match status" value="1"/>
</dbReference>
<dbReference type="PANTHER" id="PTHR42899">
    <property type="entry name" value="SPERMATOGENESIS-ASSOCIATED PROTEIN 20"/>
    <property type="match status" value="1"/>
</dbReference>
<dbReference type="EMBL" id="JAOSHN010000005">
    <property type="protein sequence ID" value="MCU7379275.1"/>
    <property type="molecule type" value="Genomic_DNA"/>
</dbReference>
<dbReference type="SUPFAM" id="SSF52833">
    <property type="entry name" value="Thioredoxin-like"/>
    <property type="match status" value="1"/>
</dbReference>
<dbReference type="GO" id="GO:0005975">
    <property type="term" value="P:carbohydrate metabolic process"/>
    <property type="evidence" value="ECO:0007669"/>
    <property type="project" value="InterPro"/>
</dbReference>
<dbReference type="Gene3D" id="1.50.10.10">
    <property type="match status" value="2"/>
</dbReference>
<dbReference type="RefSeq" id="WP_253020357.1">
    <property type="nucleotide sequence ID" value="NZ_JAOSHN010000005.1"/>
</dbReference>
<evidence type="ECO:0000313" key="2">
    <source>
        <dbReference type="EMBL" id="MCU7379275.1"/>
    </source>
</evidence>
<accession>A0A9J6QVF3</accession>
<dbReference type="InterPro" id="IPR012341">
    <property type="entry name" value="6hp_glycosidase-like_sf"/>
</dbReference>
<dbReference type="Pfam" id="PF03190">
    <property type="entry name" value="Thioredox_DsbH"/>
    <property type="match status" value="1"/>
</dbReference>
<dbReference type="PIRSF" id="PIRSF006402">
    <property type="entry name" value="UCP006402_thioredoxin"/>
    <property type="match status" value="1"/>
</dbReference>
<gene>
    <name evidence="2" type="ORF">OBO34_13050</name>
</gene>
<protein>
    <submittedName>
        <fullName evidence="2">Thioredoxin domain-containing protein</fullName>
    </submittedName>
</protein>
<comment type="caution">
    <text evidence="2">The sequence shown here is derived from an EMBL/GenBank/DDBJ whole genome shotgun (WGS) entry which is preliminary data.</text>
</comment>
<name>A0A9J6QVF3_9FIRM</name>
<proteinExistence type="predicted"/>
<dbReference type="InterPro" id="IPR036249">
    <property type="entry name" value="Thioredoxin-like_sf"/>
</dbReference>
<dbReference type="AlphaFoldDB" id="A0A9J6QVF3"/>
<dbReference type="Gene3D" id="3.40.30.10">
    <property type="entry name" value="Glutaredoxin"/>
    <property type="match status" value="1"/>
</dbReference>
<dbReference type="InterPro" id="IPR004879">
    <property type="entry name" value="Ssp411-like_TRX"/>
</dbReference>
<dbReference type="InterPro" id="IPR024705">
    <property type="entry name" value="Ssp411"/>
</dbReference>
<dbReference type="PANTHER" id="PTHR42899:SF1">
    <property type="entry name" value="SPERMATOGENESIS-ASSOCIATED PROTEIN 20"/>
    <property type="match status" value="1"/>
</dbReference>
<evidence type="ECO:0000259" key="1">
    <source>
        <dbReference type="Pfam" id="PF03190"/>
    </source>
</evidence>
<evidence type="ECO:0000313" key="3">
    <source>
        <dbReference type="Proteomes" id="UP001065549"/>
    </source>
</evidence>
<dbReference type="InterPro" id="IPR008928">
    <property type="entry name" value="6-hairpin_glycosidase_sf"/>
</dbReference>
<keyword evidence="3" id="KW-1185">Reference proteome</keyword>
<organism evidence="2 3">
    <name type="scientific">Hominibacterium faecale</name>
    <dbReference type="NCBI Taxonomy" id="2839743"/>
    <lineage>
        <taxon>Bacteria</taxon>
        <taxon>Bacillati</taxon>
        <taxon>Bacillota</taxon>
        <taxon>Clostridia</taxon>
        <taxon>Peptostreptococcales</taxon>
        <taxon>Anaerovoracaceae</taxon>
        <taxon>Hominibacterium</taxon>
    </lineage>
</organism>
<dbReference type="Proteomes" id="UP001065549">
    <property type="component" value="Unassembled WGS sequence"/>
</dbReference>
<feature type="domain" description="Spermatogenesis-associated protein 20-like TRX" evidence="1">
    <location>
        <begin position="2"/>
        <end position="163"/>
    </location>
</feature>
<dbReference type="SUPFAM" id="SSF48208">
    <property type="entry name" value="Six-hairpin glycosidases"/>
    <property type="match status" value="1"/>
</dbReference>